<dbReference type="GO" id="GO:0005524">
    <property type="term" value="F:ATP binding"/>
    <property type="evidence" value="ECO:0007669"/>
    <property type="project" value="UniProtKB-KW"/>
</dbReference>
<gene>
    <name evidence="10" type="ORF">LEMA_P013590.1</name>
</gene>
<evidence type="ECO:0000313" key="10">
    <source>
        <dbReference type="EMBL" id="CBY00229.1"/>
    </source>
</evidence>
<evidence type="ECO:0000259" key="9">
    <source>
        <dbReference type="PROSITE" id="PS50011"/>
    </source>
</evidence>
<evidence type="ECO:0000256" key="4">
    <source>
        <dbReference type="ARBA" id="ARBA00022741"/>
    </source>
</evidence>
<dbReference type="InParanoid" id="E5A988"/>
<keyword evidence="11" id="KW-1185">Reference proteome</keyword>
<evidence type="ECO:0000256" key="7">
    <source>
        <dbReference type="ARBA" id="ARBA00047899"/>
    </source>
</evidence>
<evidence type="ECO:0000256" key="1">
    <source>
        <dbReference type="ARBA" id="ARBA00012513"/>
    </source>
</evidence>
<dbReference type="STRING" id="985895.E5A988"/>
<organism evidence="11">
    <name type="scientific">Leptosphaeria maculans (strain JN3 / isolate v23.1.3 / race Av1-4-5-6-7-8)</name>
    <name type="common">Blackleg fungus</name>
    <name type="synonym">Phoma lingam</name>
    <dbReference type="NCBI Taxonomy" id="985895"/>
    <lineage>
        <taxon>Eukaryota</taxon>
        <taxon>Fungi</taxon>
        <taxon>Dikarya</taxon>
        <taxon>Ascomycota</taxon>
        <taxon>Pezizomycotina</taxon>
        <taxon>Dothideomycetes</taxon>
        <taxon>Pleosporomycetidae</taxon>
        <taxon>Pleosporales</taxon>
        <taxon>Pleosporineae</taxon>
        <taxon>Leptosphaeriaceae</taxon>
        <taxon>Plenodomus</taxon>
        <taxon>Plenodomus lingam/Leptosphaeria maculans species complex</taxon>
    </lineage>
</organism>
<evidence type="ECO:0000256" key="3">
    <source>
        <dbReference type="ARBA" id="ARBA00022679"/>
    </source>
</evidence>
<evidence type="ECO:0000256" key="5">
    <source>
        <dbReference type="ARBA" id="ARBA00022777"/>
    </source>
</evidence>
<keyword evidence="6" id="KW-0067">ATP-binding</keyword>
<dbReference type="InterPro" id="IPR050660">
    <property type="entry name" value="NEK_Ser/Thr_kinase"/>
</dbReference>
<dbReference type="EC" id="2.7.11.1" evidence="1"/>
<keyword evidence="2" id="KW-0723">Serine/threonine-protein kinase</keyword>
<dbReference type="PANTHER" id="PTHR43671:SF98">
    <property type="entry name" value="SERINE_THREONINE-PROTEIN KINASE NEK11"/>
    <property type="match status" value="1"/>
</dbReference>
<keyword evidence="3" id="KW-0808">Transferase</keyword>
<accession>E5A988</accession>
<feature type="domain" description="Protein kinase" evidence="9">
    <location>
        <begin position="53"/>
        <end position="285"/>
    </location>
</feature>
<evidence type="ECO:0000256" key="8">
    <source>
        <dbReference type="ARBA" id="ARBA00048679"/>
    </source>
</evidence>
<dbReference type="AlphaFoldDB" id="E5A988"/>
<proteinExistence type="predicted"/>
<evidence type="ECO:0000256" key="2">
    <source>
        <dbReference type="ARBA" id="ARBA00022527"/>
    </source>
</evidence>
<evidence type="ECO:0000313" key="11">
    <source>
        <dbReference type="Proteomes" id="UP000002668"/>
    </source>
</evidence>
<keyword evidence="5" id="KW-0418">Kinase</keyword>
<comment type="catalytic activity">
    <reaction evidence="8">
        <text>L-seryl-[protein] + ATP = O-phospho-L-seryl-[protein] + ADP + H(+)</text>
        <dbReference type="Rhea" id="RHEA:17989"/>
        <dbReference type="Rhea" id="RHEA-COMP:9863"/>
        <dbReference type="Rhea" id="RHEA-COMP:11604"/>
        <dbReference type="ChEBI" id="CHEBI:15378"/>
        <dbReference type="ChEBI" id="CHEBI:29999"/>
        <dbReference type="ChEBI" id="CHEBI:30616"/>
        <dbReference type="ChEBI" id="CHEBI:83421"/>
        <dbReference type="ChEBI" id="CHEBI:456216"/>
        <dbReference type="EC" id="2.7.11.1"/>
    </reaction>
</comment>
<evidence type="ECO:0000256" key="6">
    <source>
        <dbReference type="ARBA" id="ARBA00022840"/>
    </source>
</evidence>
<comment type="catalytic activity">
    <reaction evidence="7">
        <text>L-threonyl-[protein] + ATP = O-phospho-L-threonyl-[protein] + ADP + H(+)</text>
        <dbReference type="Rhea" id="RHEA:46608"/>
        <dbReference type="Rhea" id="RHEA-COMP:11060"/>
        <dbReference type="Rhea" id="RHEA-COMP:11605"/>
        <dbReference type="ChEBI" id="CHEBI:15378"/>
        <dbReference type="ChEBI" id="CHEBI:30013"/>
        <dbReference type="ChEBI" id="CHEBI:30616"/>
        <dbReference type="ChEBI" id="CHEBI:61977"/>
        <dbReference type="ChEBI" id="CHEBI:456216"/>
        <dbReference type="EC" id="2.7.11.1"/>
    </reaction>
</comment>
<dbReference type="VEuPathDB" id="FungiDB:LEMA_P013590.1"/>
<dbReference type="eggNOG" id="ENOG502RS1Z">
    <property type="taxonomic scope" value="Eukaryota"/>
</dbReference>
<keyword evidence="4" id="KW-0547">Nucleotide-binding</keyword>
<dbReference type="EMBL" id="FP929138">
    <property type="protein sequence ID" value="CBY00229.1"/>
    <property type="molecule type" value="Genomic_DNA"/>
</dbReference>
<protein>
    <recommendedName>
        <fullName evidence="1">non-specific serine/threonine protein kinase</fullName>
        <ecNumber evidence="1">2.7.11.1</ecNumber>
    </recommendedName>
</protein>
<reference evidence="11" key="1">
    <citation type="journal article" date="2011" name="Nat. Commun.">
        <title>Effector diversification within compartments of the Leptosphaeria maculans genome affected by Repeat-Induced Point mutations.</title>
        <authorList>
            <person name="Rouxel T."/>
            <person name="Grandaubert J."/>
            <person name="Hane J.K."/>
            <person name="Hoede C."/>
            <person name="van de Wouw A.P."/>
            <person name="Couloux A."/>
            <person name="Dominguez V."/>
            <person name="Anthouard V."/>
            <person name="Bally P."/>
            <person name="Bourras S."/>
            <person name="Cozijnsen A.J."/>
            <person name="Ciuffetti L.M."/>
            <person name="Degrave A."/>
            <person name="Dilmaghani A."/>
            <person name="Duret L."/>
            <person name="Fudal I."/>
            <person name="Goodwin S.B."/>
            <person name="Gout L."/>
            <person name="Glaser N."/>
            <person name="Linglin J."/>
            <person name="Kema G.H.J."/>
            <person name="Lapalu N."/>
            <person name="Lawrence C.B."/>
            <person name="May K."/>
            <person name="Meyer M."/>
            <person name="Ollivier B."/>
            <person name="Poulain J."/>
            <person name="Schoch C.L."/>
            <person name="Simon A."/>
            <person name="Spatafora J.W."/>
            <person name="Stachowiak A."/>
            <person name="Turgeon B.G."/>
            <person name="Tyler B.M."/>
            <person name="Vincent D."/>
            <person name="Weissenbach J."/>
            <person name="Amselem J."/>
            <person name="Quesneville H."/>
            <person name="Oliver R.P."/>
            <person name="Wincker P."/>
            <person name="Balesdent M.-H."/>
            <person name="Howlett B.J."/>
        </authorList>
    </citation>
    <scope>NUCLEOTIDE SEQUENCE [LARGE SCALE GENOMIC DNA]</scope>
    <source>
        <strain evidence="11">JN3 / isolate v23.1.3 / race Av1-4-5-6-7-8</strain>
    </source>
</reference>
<dbReference type="Proteomes" id="UP000002668">
    <property type="component" value="Genome"/>
</dbReference>
<dbReference type="GO" id="GO:0004674">
    <property type="term" value="F:protein serine/threonine kinase activity"/>
    <property type="evidence" value="ECO:0007669"/>
    <property type="project" value="UniProtKB-KW"/>
</dbReference>
<name>E5A988_LEPMJ</name>
<dbReference type="GO" id="GO:0005634">
    <property type="term" value="C:nucleus"/>
    <property type="evidence" value="ECO:0007669"/>
    <property type="project" value="TreeGrafter"/>
</dbReference>
<dbReference type="HOGENOM" id="CLU_976842_0_0_1"/>
<dbReference type="InterPro" id="IPR000719">
    <property type="entry name" value="Prot_kinase_dom"/>
</dbReference>
<dbReference type="SUPFAM" id="SSF56112">
    <property type="entry name" value="Protein kinase-like (PK-like)"/>
    <property type="match status" value="1"/>
</dbReference>
<sequence>MIWTTSPTEHSPPFLPISPDQFAEAHDPRKDLSLNPMVHLADQSPCHEFTPIQKAIQGVGGAQNSGILITLHNSSGKVYIEKRIPLRLITQGDIRREVCAMQQCSAQPHPNIVRLITFELQSPYHIPHGSLWLQHCELGSLDALMLRYMRRGHHLADESFMWKVFFGLALAIAYLHTGSSEQDTRERAHVGKGAKMVAGWNPIIHRDLKPSNKILSLLDWYSSPLVLTNGALPVTHPPTRAEYAVPLQSAPVYKVTVIVSVCNSPQKQLKAKVLAYQSIQQQRSK</sequence>
<dbReference type="InterPro" id="IPR011009">
    <property type="entry name" value="Kinase-like_dom_sf"/>
</dbReference>
<dbReference type="PANTHER" id="PTHR43671">
    <property type="entry name" value="SERINE/THREONINE-PROTEIN KINASE NEK"/>
    <property type="match status" value="1"/>
</dbReference>
<dbReference type="OrthoDB" id="310217at2759"/>
<dbReference type="Gene3D" id="1.10.510.10">
    <property type="entry name" value="Transferase(Phosphotransferase) domain 1"/>
    <property type="match status" value="1"/>
</dbReference>
<dbReference type="PROSITE" id="PS50011">
    <property type="entry name" value="PROTEIN_KINASE_DOM"/>
    <property type="match status" value="1"/>
</dbReference>